<dbReference type="SMART" id="SM00490">
    <property type="entry name" value="HELICc"/>
    <property type="match status" value="1"/>
</dbReference>
<dbReference type="GO" id="GO:0043138">
    <property type="term" value="F:3'-5' DNA helicase activity"/>
    <property type="evidence" value="ECO:0007669"/>
    <property type="project" value="UniProtKB-EC"/>
</dbReference>
<evidence type="ECO:0000256" key="6">
    <source>
        <dbReference type="ARBA" id="ARBA00022806"/>
    </source>
</evidence>
<keyword evidence="1 12" id="KW-0639">Primosome</keyword>
<dbReference type="PROSITE" id="PS51194">
    <property type="entry name" value="HELICASE_CTER"/>
    <property type="match status" value="1"/>
</dbReference>
<dbReference type="InterPro" id="IPR042115">
    <property type="entry name" value="PriA_3primeBD_sf"/>
</dbReference>
<dbReference type="GO" id="GO:0016887">
    <property type="term" value="F:ATP hydrolysis activity"/>
    <property type="evidence" value="ECO:0007669"/>
    <property type="project" value="RHEA"/>
</dbReference>
<evidence type="ECO:0000256" key="4">
    <source>
        <dbReference type="ARBA" id="ARBA00022741"/>
    </source>
</evidence>
<dbReference type="GO" id="GO:0006302">
    <property type="term" value="P:double-strand break repair"/>
    <property type="evidence" value="ECO:0007669"/>
    <property type="project" value="InterPro"/>
</dbReference>
<feature type="binding site" evidence="12">
    <location>
        <position position="517"/>
    </location>
    <ligand>
        <name>Zn(2+)</name>
        <dbReference type="ChEBI" id="CHEBI:29105"/>
        <label>2</label>
    </ligand>
</feature>
<dbReference type="EC" id="5.6.2.4" evidence="12"/>
<dbReference type="InterPro" id="IPR014001">
    <property type="entry name" value="Helicase_ATP-bd"/>
</dbReference>
<feature type="binding site" evidence="12">
    <location>
        <position position="496"/>
    </location>
    <ligand>
        <name>Zn(2+)</name>
        <dbReference type="ChEBI" id="CHEBI:29105"/>
        <label>2</label>
    </ligand>
</feature>
<evidence type="ECO:0000256" key="9">
    <source>
        <dbReference type="ARBA" id="ARBA00023125"/>
    </source>
</evidence>
<dbReference type="GO" id="GO:1990077">
    <property type="term" value="C:primosome complex"/>
    <property type="evidence" value="ECO:0007669"/>
    <property type="project" value="UniProtKB-UniRule"/>
</dbReference>
<keyword evidence="5 12" id="KW-0378">Hydrolase</keyword>
<keyword evidence="4 12" id="KW-0547">Nucleotide-binding</keyword>
<dbReference type="GO" id="GO:0006269">
    <property type="term" value="P:DNA replication, synthesis of primer"/>
    <property type="evidence" value="ECO:0007669"/>
    <property type="project" value="UniProtKB-KW"/>
</dbReference>
<dbReference type="STRING" id="573058.SAMN00017477_0780"/>
<feature type="domain" description="Helicase C-terminal" evidence="14">
    <location>
        <begin position="522"/>
        <end position="689"/>
    </location>
</feature>
<evidence type="ECO:0000256" key="11">
    <source>
        <dbReference type="ARBA" id="ARBA00048988"/>
    </source>
</evidence>
<dbReference type="GO" id="GO:0008270">
    <property type="term" value="F:zinc ion binding"/>
    <property type="evidence" value="ECO:0007669"/>
    <property type="project" value="UniProtKB-UniRule"/>
</dbReference>
<gene>
    <name evidence="12" type="primary">priA</name>
    <name evidence="15" type="ORF">SAMN00017477_0780</name>
</gene>
<dbReference type="AlphaFoldDB" id="A0A1W1UX14"/>
<dbReference type="CDD" id="cd18804">
    <property type="entry name" value="SF2_C_priA"/>
    <property type="match status" value="1"/>
</dbReference>
<organism evidence="15 16">
    <name type="scientific">Peptoniphilus asaccharolyticus DSM 20463</name>
    <dbReference type="NCBI Taxonomy" id="573058"/>
    <lineage>
        <taxon>Bacteria</taxon>
        <taxon>Bacillati</taxon>
        <taxon>Bacillota</taxon>
        <taxon>Tissierellia</taxon>
        <taxon>Tissierellales</taxon>
        <taxon>Peptoniphilaceae</taxon>
        <taxon>Peptoniphilus</taxon>
    </lineage>
</organism>
<dbReference type="Proteomes" id="UP000192368">
    <property type="component" value="Unassembled WGS sequence"/>
</dbReference>
<keyword evidence="16" id="KW-1185">Reference proteome</keyword>
<dbReference type="SUPFAM" id="SSF52540">
    <property type="entry name" value="P-loop containing nucleoside triphosphate hydrolases"/>
    <property type="match status" value="1"/>
</dbReference>
<feature type="binding site" evidence="12">
    <location>
        <position position="530"/>
    </location>
    <ligand>
        <name>Zn(2+)</name>
        <dbReference type="ChEBI" id="CHEBI:29105"/>
        <label>1</label>
    </ligand>
</feature>
<comment type="catalytic activity">
    <reaction evidence="11 12">
        <text>ATP + H2O = ADP + phosphate + H(+)</text>
        <dbReference type="Rhea" id="RHEA:13065"/>
        <dbReference type="ChEBI" id="CHEBI:15377"/>
        <dbReference type="ChEBI" id="CHEBI:15378"/>
        <dbReference type="ChEBI" id="CHEBI:30616"/>
        <dbReference type="ChEBI" id="CHEBI:43474"/>
        <dbReference type="ChEBI" id="CHEBI:456216"/>
        <dbReference type="EC" id="5.6.2.4"/>
    </reaction>
</comment>
<proteinExistence type="inferred from homology"/>
<feature type="binding site" evidence="12">
    <location>
        <position position="499"/>
    </location>
    <ligand>
        <name>Zn(2+)</name>
        <dbReference type="ChEBI" id="CHEBI:29105"/>
        <label>2</label>
    </ligand>
</feature>
<dbReference type="InterPro" id="IPR001650">
    <property type="entry name" value="Helicase_C-like"/>
</dbReference>
<feature type="binding site" evidence="12">
    <location>
        <position position="514"/>
    </location>
    <ligand>
        <name>Zn(2+)</name>
        <dbReference type="ChEBI" id="CHEBI:29105"/>
        <label>2</label>
    </ligand>
</feature>
<dbReference type="EMBL" id="FWWR01000009">
    <property type="protein sequence ID" value="SMB85331.1"/>
    <property type="molecule type" value="Genomic_DNA"/>
</dbReference>
<dbReference type="Gene3D" id="3.40.50.300">
    <property type="entry name" value="P-loop containing nucleotide triphosphate hydrolases"/>
    <property type="match status" value="2"/>
</dbReference>
<evidence type="ECO:0000256" key="10">
    <source>
        <dbReference type="ARBA" id="ARBA00023235"/>
    </source>
</evidence>
<evidence type="ECO:0000259" key="13">
    <source>
        <dbReference type="PROSITE" id="PS51192"/>
    </source>
</evidence>
<evidence type="ECO:0000313" key="15">
    <source>
        <dbReference type="EMBL" id="SMB85331.1"/>
    </source>
</evidence>
<comment type="function">
    <text evidence="12">Initiates the restart of stalled replication forks, which reloads the replicative helicase on sites other than the origin of replication. Recognizes and binds to abandoned replication forks and remodels them to uncover a helicase loading site. Promotes assembly of the primosome at these replication forks.</text>
</comment>
<feature type="binding site" evidence="12">
    <location>
        <position position="487"/>
    </location>
    <ligand>
        <name>Zn(2+)</name>
        <dbReference type="ChEBI" id="CHEBI:29105"/>
        <label>1</label>
    </ligand>
</feature>
<evidence type="ECO:0000256" key="2">
    <source>
        <dbReference type="ARBA" id="ARBA00022705"/>
    </source>
</evidence>
<feature type="domain" description="Helicase ATP-binding" evidence="13">
    <location>
        <begin position="258"/>
        <end position="424"/>
    </location>
</feature>
<comment type="catalytic activity">
    <reaction evidence="12">
        <text>Couples ATP hydrolysis with the unwinding of duplex DNA by translocating in the 3'-5' direction.</text>
        <dbReference type="EC" id="5.6.2.4"/>
    </reaction>
</comment>
<name>A0A1W1UX14_PEPAS</name>
<keyword evidence="8 12" id="KW-0067">ATP-binding</keyword>
<dbReference type="Pfam" id="PF18319">
    <property type="entry name" value="Zn_ribbon_PriA"/>
    <property type="match status" value="1"/>
</dbReference>
<evidence type="ECO:0000256" key="8">
    <source>
        <dbReference type="ARBA" id="ARBA00022840"/>
    </source>
</evidence>
<keyword evidence="6 12" id="KW-0347">Helicase</keyword>
<dbReference type="SMART" id="SM00487">
    <property type="entry name" value="DEXDc"/>
    <property type="match status" value="1"/>
</dbReference>
<dbReference type="InterPro" id="IPR041222">
    <property type="entry name" value="PriA_3primeBD"/>
</dbReference>
<comment type="similarity">
    <text evidence="12">Belongs to the helicase family. PriA subfamily.</text>
</comment>
<evidence type="ECO:0000313" key="16">
    <source>
        <dbReference type="Proteomes" id="UP000192368"/>
    </source>
</evidence>
<keyword evidence="9 12" id="KW-0238">DNA-binding</keyword>
<dbReference type="Pfam" id="PF00270">
    <property type="entry name" value="DEAD"/>
    <property type="match status" value="1"/>
</dbReference>
<evidence type="ECO:0000256" key="7">
    <source>
        <dbReference type="ARBA" id="ARBA00022833"/>
    </source>
</evidence>
<dbReference type="InterPro" id="IPR027417">
    <property type="entry name" value="P-loop_NTPase"/>
</dbReference>
<dbReference type="PANTHER" id="PTHR30580">
    <property type="entry name" value="PRIMOSOMAL PROTEIN N"/>
    <property type="match status" value="1"/>
</dbReference>
<dbReference type="InterPro" id="IPR040498">
    <property type="entry name" value="PriA_CRR"/>
</dbReference>
<evidence type="ECO:0000256" key="12">
    <source>
        <dbReference type="HAMAP-Rule" id="MF_00983"/>
    </source>
</evidence>
<comment type="subunit">
    <text evidence="12">Component of the replication restart primosome.</text>
</comment>
<dbReference type="InterPro" id="IPR011545">
    <property type="entry name" value="DEAD/DEAH_box_helicase_dom"/>
</dbReference>
<accession>A0A1W1UX14</accession>
<dbReference type="NCBIfam" id="NF004066">
    <property type="entry name" value="PRK05580.1-3"/>
    <property type="match status" value="1"/>
</dbReference>
<evidence type="ECO:0000256" key="5">
    <source>
        <dbReference type="ARBA" id="ARBA00022801"/>
    </source>
</evidence>
<dbReference type="GO" id="GO:0006270">
    <property type="term" value="P:DNA replication initiation"/>
    <property type="evidence" value="ECO:0007669"/>
    <property type="project" value="TreeGrafter"/>
</dbReference>
<evidence type="ECO:0000256" key="1">
    <source>
        <dbReference type="ARBA" id="ARBA00022515"/>
    </source>
</evidence>
<dbReference type="GO" id="GO:0005524">
    <property type="term" value="F:ATP binding"/>
    <property type="evidence" value="ECO:0007669"/>
    <property type="project" value="UniProtKB-UniRule"/>
</dbReference>
<sequence length="779" mass="89346">MKFVEVFIKNNISKIDILYTYSTDLDLQPGMRVVVPFGKGNSTKIALVLRVVNSFDGKYKLKKVIEQIDYEPILTKDLIELGFYMNEKYLTTFNQSFAPILPPGDFKTVKTKFKIVDESGLSEAEIFRLKNLENQDKEFISQMLQRKKIKSEILVDTESGIKTQLFIELEEDYLDRLASGEVKLTEKQSLVLKYLSKNGSVKQADLLMELGVSNSPIKSLESKNLIKLVNKQVYRDLREAKTYSAHNLNLEQISAVEGVLKTEKTVSLLHGMTGSGKTEVYLKLAEKIIEQTGQVIVLVPEIGLTPQMIERFFGRFKGRVAVIHSKLSRGERYDAWRKIKNSEVDIVVGARSAVFAPFENLKLIIVDEEHDNSYRFHNALRYDTIEIAKKRMELLNGKVLLGSATPDVTSYYKTQTGEYSLFNLNKRAVTGAKLPQVEIVDMREELLRGNVSIFSENLRSKLETTMKENRQAILFLNRRGFSHFISCRSCGHVINCDNCDISMTYHKSINRLRCHYCGETKPVPKVCPKCGSKYIKQFGIGTQKVEEECQKLFPDKKIIRMDRDTTTKKDAYESFYEMMKNGEADILIGTQMLAKGLDFEDVTLVGVIAADLSLHISDYKAEESTFDLLTQVSGRAGRSKEQGYVVIQTYSPDNYSIQCSSSSNYIEFYKQEIENRKLYGYPPFQEMINIYFSSEKNQSLENFANEILMNIGRKIVGYEVQYSRIINMPKIQNVYKVKFTLKVAPENSDKLSREIKRVLDEYKSKSENLNIYTDVEFKR</sequence>
<dbReference type="FunFam" id="3.40.50.300:FF:000489">
    <property type="entry name" value="Primosome assembly protein PriA"/>
    <property type="match status" value="1"/>
</dbReference>
<keyword evidence="2 12" id="KW-0235">DNA replication</keyword>
<keyword evidence="3 12" id="KW-0479">Metal-binding</keyword>
<keyword evidence="10 12" id="KW-0413">Isomerase</keyword>
<dbReference type="Pfam" id="PF17764">
    <property type="entry name" value="PriA_3primeBD"/>
    <property type="match status" value="1"/>
</dbReference>
<dbReference type="RefSeq" id="WP_084230427.1">
    <property type="nucleotide sequence ID" value="NZ_FWWR01000009.1"/>
</dbReference>
<dbReference type="Gene3D" id="3.40.1440.60">
    <property type="entry name" value="PriA, 3(prime) DNA-binding domain"/>
    <property type="match status" value="1"/>
</dbReference>
<evidence type="ECO:0000256" key="3">
    <source>
        <dbReference type="ARBA" id="ARBA00022723"/>
    </source>
</evidence>
<protein>
    <recommendedName>
        <fullName evidence="12">Replication restart protein PriA</fullName>
    </recommendedName>
    <alternativeName>
        <fullName evidence="12">ATP-dependent DNA helicase PriA</fullName>
        <ecNumber evidence="12">5.6.2.4</ecNumber>
    </alternativeName>
    <alternativeName>
        <fullName evidence="12">DNA 3'-5' helicase PriA</fullName>
    </alternativeName>
</protein>
<comment type="cofactor">
    <cofactor evidence="12">
        <name>Zn(2+)</name>
        <dbReference type="ChEBI" id="CHEBI:29105"/>
    </cofactor>
    <text evidence="12">Binds 2 zinc ions per subunit.</text>
</comment>
<dbReference type="HAMAP" id="MF_00983">
    <property type="entry name" value="PriA"/>
    <property type="match status" value="1"/>
</dbReference>
<dbReference type="InterPro" id="IPR005259">
    <property type="entry name" value="PriA"/>
</dbReference>
<feature type="binding site" evidence="12">
    <location>
        <position position="490"/>
    </location>
    <ligand>
        <name>Zn(2+)</name>
        <dbReference type="ChEBI" id="CHEBI:29105"/>
        <label>1</label>
    </ligand>
</feature>
<dbReference type="GO" id="GO:0006310">
    <property type="term" value="P:DNA recombination"/>
    <property type="evidence" value="ECO:0007669"/>
    <property type="project" value="InterPro"/>
</dbReference>
<evidence type="ECO:0000259" key="14">
    <source>
        <dbReference type="PROSITE" id="PS51194"/>
    </source>
</evidence>
<reference evidence="16" key="1">
    <citation type="submission" date="2017-04" db="EMBL/GenBank/DDBJ databases">
        <authorList>
            <person name="Varghese N."/>
            <person name="Submissions S."/>
        </authorList>
    </citation>
    <scope>NUCLEOTIDE SEQUENCE [LARGE SCALE GENOMIC DNA]</scope>
    <source>
        <strain evidence="16">DSM 20463</strain>
    </source>
</reference>
<keyword evidence="7 12" id="KW-0862">Zinc</keyword>
<dbReference type="CDD" id="cd17929">
    <property type="entry name" value="DEXHc_priA"/>
    <property type="match status" value="1"/>
</dbReference>
<dbReference type="PANTHER" id="PTHR30580:SF0">
    <property type="entry name" value="PRIMOSOMAL PROTEIN N"/>
    <property type="match status" value="1"/>
</dbReference>
<dbReference type="PROSITE" id="PS51192">
    <property type="entry name" value="HELICASE_ATP_BIND_1"/>
    <property type="match status" value="1"/>
</dbReference>
<dbReference type="Pfam" id="PF00271">
    <property type="entry name" value="Helicase_C"/>
    <property type="match status" value="1"/>
</dbReference>
<feature type="binding site" evidence="12">
    <location>
        <position position="527"/>
    </location>
    <ligand>
        <name>Zn(2+)</name>
        <dbReference type="ChEBI" id="CHEBI:29105"/>
        <label>1</label>
    </ligand>
</feature>
<dbReference type="NCBIfam" id="TIGR00595">
    <property type="entry name" value="priA"/>
    <property type="match status" value="1"/>
</dbReference>
<dbReference type="OrthoDB" id="9759544at2"/>
<dbReference type="GO" id="GO:0003677">
    <property type="term" value="F:DNA binding"/>
    <property type="evidence" value="ECO:0007669"/>
    <property type="project" value="UniProtKB-UniRule"/>
</dbReference>